<sequence>MTLRKAIQQFAAPLALGSMMLTAGANATTISHATGYPPNSIGANSAEVYAKALEEISGGDLKAKVYAGSLLSFLETSPGIRDGMADSGFILLSYYPSEFPVTNLVGELSMLTELVDVAPSHAGLAYVGAMSEFIMNDCPECIEEFAAQNQVFTGGSASTAYFLLCNQPVTNMEQVKGKRFRTAGAHWARWAGKVGATPVSMSIAETYEALNQGVLDCTLSSPTELDIFKLKEVTSDITVKVPGGVYGATAVNNVSQDVWNSLTEEQRRHVLKATAVLGADISWEYQLSATREMENAGDSGITVHQPSEELVQVTEEFIRNDLDTIVERYEERYGVVGADLVIDSFRSLLTKWAGLVEGIDNADDLADLYWNEIYSKVDVSQYSQ</sequence>
<dbReference type="Gene3D" id="3.40.190.170">
    <property type="entry name" value="Bacterial extracellular solute-binding protein, family 7"/>
    <property type="match status" value="1"/>
</dbReference>
<dbReference type="InterPro" id="IPR038404">
    <property type="entry name" value="TRAP_DctP_sf"/>
</dbReference>
<gene>
    <name evidence="5" type="ORF">SAMN04487962_102258</name>
</gene>
<dbReference type="PANTHER" id="PTHR33376">
    <property type="match status" value="1"/>
</dbReference>
<dbReference type="PANTHER" id="PTHR33376:SF7">
    <property type="entry name" value="C4-DICARBOXYLATE-BINDING PROTEIN DCTB"/>
    <property type="match status" value="1"/>
</dbReference>
<dbReference type="Proteomes" id="UP000198762">
    <property type="component" value="Unassembled WGS sequence"/>
</dbReference>
<protein>
    <submittedName>
        <fullName evidence="5">TRAP-type C4-dicarboxylate transport system, substrate-binding protein</fullName>
    </submittedName>
</protein>
<comment type="similarity">
    <text evidence="1">Belongs to the bacterial solute-binding protein 7 family.</text>
</comment>
<evidence type="ECO:0000313" key="6">
    <source>
        <dbReference type="Proteomes" id="UP000198762"/>
    </source>
</evidence>
<proteinExistence type="inferred from homology"/>
<evidence type="ECO:0000256" key="2">
    <source>
        <dbReference type="ARBA" id="ARBA00022448"/>
    </source>
</evidence>
<dbReference type="OrthoDB" id="6351317at2"/>
<keyword evidence="2" id="KW-0813">Transport</keyword>
<feature type="signal peptide" evidence="4">
    <location>
        <begin position="1"/>
        <end position="27"/>
    </location>
</feature>
<name>A0A1I0AB81_9GAMM</name>
<dbReference type="GO" id="GO:0055085">
    <property type="term" value="P:transmembrane transport"/>
    <property type="evidence" value="ECO:0007669"/>
    <property type="project" value="InterPro"/>
</dbReference>
<organism evidence="5 6">
    <name type="scientific">Marinobacter segnicrescens</name>
    <dbReference type="NCBI Taxonomy" id="430453"/>
    <lineage>
        <taxon>Bacteria</taxon>
        <taxon>Pseudomonadati</taxon>
        <taxon>Pseudomonadota</taxon>
        <taxon>Gammaproteobacteria</taxon>
        <taxon>Pseudomonadales</taxon>
        <taxon>Marinobacteraceae</taxon>
        <taxon>Marinobacter</taxon>
    </lineage>
</organism>
<evidence type="ECO:0000313" key="5">
    <source>
        <dbReference type="EMBL" id="SES90501.1"/>
    </source>
</evidence>
<dbReference type="AlphaFoldDB" id="A0A1I0AB81"/>
<dbReference type="STRING" id="430453.SAMN04487962_102258"/>
<evidence type="ECO:0000256" key="4">
    <source>
        <dbReference type="SAM" id="SignalP"/>
    </source>
</evidence>
<dbReference type="CDD" id="cd13666">
    <property type="entry name" value="PBP2_TRAP_DctP_like_1"/>
    <property type="match status" value="1"/>
</dbReference>
<feature type="chain" id="PRO_5011709516" evidence="4">
    <location>
        <begin position="28"/>
        <end position="384"/>
    </location>
</feature>
<evidence type="ECO:0000256" key="3">
    <source>
        <dbReference type="ARBA" id="ARBA00022729"/>
    </source>
</evidence>
<accession>A0A1I0AB81</accession>
<keyword evidence="6" id="KW-1185">Reference proteome</keyword>
<dbReference type="InterPro" id="IPR018389">
    <property type="entry name" value="DctP_fam"/>
</dbReference>
<reference evidence="6" key="1">
    <citation type="submission" date="2016-10" db="EMBL/GenBank/DDBJ databases">
        <authorList>
            <person name="Varghese N."/>
            <person name="Submissions S."/>
        </authorList>
    </citation>
    <scope>NUCLEOTIDE SEQUENCE [LARGE SCALE GENOMIC DNA]</scope>
    <source>
        <strain evidence="6">CGMCC 1.6489</strain>
    </source>
</reference>
<dbReference type="Pfam" id="PF03480">
    <property type="entry name" value="DctP"/>
    <property type="match status" value="1"/>
</dbReference>
<dbReference type="EMBL" id="FOHZ01000002">
    <property type="protein sequence ID" value="SES90501.1"/>
    <property type="molecule type" value="Genomic_DNA"/>
</dbReference>
<keyword evidence="3 4" id="KW-0732">Signal</keyword>
<dbReference type="RefSeq" id="WP_091848933.1">
    <property type="nucleotide sequence ID" value="NZ_FOHZ01000002.1"/>
</dbReference>
<evidence type="ECO:0000256" key="1">
    <source>
        <dbReference type="ARBA" id="ARBA00009023"/>
    </source>
</evidence>